<accession>A0A423D4L2</accession>
<dbReference type="SUPFAM" id="SSF53756">
    <property type="entry name" value="UDP-Glycosyltransferase/glycogen phosphorylase"/>
    <property type="match status" value="1"/>
</dbReference>
<dbReference type="PANTHER" id="PTHR12526">
    <property type="entry name" value="GLYCOSYLTRANSFERASE"/>
    <property type="match status" value="1"/>
</dbReference>
<dbReference type="EMBL" id="MOAM01000028">
    <property type="protein sequence ID" value="ROL66492.1"/>
    <property type="molecule type" value="Genomic_DNA"/>
</dbReference>
<dbReference type="AlphaFoldDB" id="A0A423D4L2"/>
<dbReference type="RefSeq" id="WP_123567183.1">
    <property type="nucleotide sequence ID" value="NZ_MOAM01000028.1"/>
</dbReference>
<dbReference type="PANTHER" id="PTHR12526:SF637">
    <property type="entry name" value="GLYCOSYLTRANSFERASE EPSF-RELATED"/>
    <property type="match status" value="1"/>
</dbReference>
<organism evidence="1 2">
    <name type="scientific">Pseudomonas vranovensis</name>
    <dbReference type="NCBI Taxonomy" id="321661"/>
    <lineage>
        <taxon>Bacteria</taxon>
        <taxon>Pseudomonadati</taxon>
        <taxon>Pseudomonadota</taxon>
        <taxon>Gammaproteobacteria</taxon>
        <taxon>Pseudomonadales</taxon>
        <taxon>Pseudomonadaceae</taxon>
        <taxon>Pseudomonas</taxon>
    </lineage>
</organism>
<dbReference type="Pfam" id="PF13692">
    <property type="entry name" value="Glyco_trans_1_4"/>
    <property type="match status" value="1"/>
</dbReference>
<evidence type="ECO:0000313" key="2">
    <source>
        <dbReference type="Proteomes" id="UP000285286"/>
    </source>
</evidence>
<dbReference type="Gene3D" id="3.40.50.2000">
    <property type="entry name" value="Glycogen Phosphorylase B"/>
    <property type="match status" value="1"/>
</dbReference>
<proteinExistence type="predicted"/>
<comment type="caution">
    <text evidence="1">The sequence shown here is derived from an EMBL/GenBank/DDBJ whole genome shotgun (WGS) entry which is preliminary data.</text>
</comment>
<sequence length="444" mass="49194">MSLKETGASERAQQALSARVIHLSTNDFGGAGSAALRFHASLLAAGHDSQLFVAESRSSHTVPAVTRVVSELFKVRIKAFARKHLPSKVFSRVRAHFAARERFSAKRKYLFFSVGESAVQGINPELVQRITSADALFVHWVAGFANSFDVLQIQRKTGCKVYYTSMDMAHLTGGCHYYWQCTGFQVDCSDCPALDQRQKNYAAYQLRAKSVNILQMKATLLSGSQRIHEAGKRSAIQYADHQLLSLPLDADLFKPELAQRAPERSVQFRMLTNANDADDPRKGFEYLSLVLVCLEQQLLAGEEIGLLCLAPDRFSHLGLERVKVIQFDYCQGDAALAALYRKADLFVSTSIEDAGPMMVGEALMCGVPVVAFDVGIATELVEEGRNGFIVDRLDVRQMAARILSVYRAQAPDLEQPGVIHERAARVFSHLHWADRVSDLISAEI</sequence>
<gene>
    <name evidence="1" type="ORF">BHU25_20050</name>
</gene>
<protein>
    <submittedName>
        <fullName evidence="1">Uncharacterized protein</fullName>
    </submittedName>
</protein>
<dbReference type="Proteomes" id="UP000285286">
    <property type="component" value="Unassembled WGS sequence"/>
</dbReference>
<reference evidence="1 2" key="1">
    <citation type="submission" date="2016-10" db="EMBL/GenBank/DDBJ databases">
        <title>Comparative genome analysis of multiple Pseudomonas spp. focuses on biocontrol and plant growth promoting traits.</title>
        <authorList>
            <person name="Tao X.-Y."/>
            <person name="Taylor C.G."/>
        </authorList>
    </citation>
    <scope>NUCLEOTIDE SEQUENCE [LARGE SCALE GENOMIC DNA]</scope>
    <source>
        <strain evidence="1 2">15D11</strain>
    </source>
</reference>
<evidence type="ECO:0000313" key="1">
    <source>
        <dbReference type="EMBL" id="ROL66492.1"/>
    </source>
</evidence>
<keyword evidence="2" id="KW-1185">Reference proteome</keyword>
<name>A0A423D4L2_9PSED</name>